<protein>
    <submittedName>
        <fullName evidence="4">Uncharacterized protein (TIGR00369 family)</fullName>
    </submittedName>
</protein>
<accession>A0A8J7GWQ7</accession>
<feature type="domain" description="Thioesterase" evidence="3">
    <location>
        <begin position="42"/>
        <end position="120"/>
    </location>
</feature>
<sequence length="134" mass="13718">MTESFDISPGGDLAKKMGIEITEASPERVVATMPVEGNTQPYGVLHGGASAVLAETVGSIGSALYAGQSGGIALGTELSCTHHRSARTGLVTGVATPIHLGRTLATYEIIISDSAGRRICTARLTCAIRPNPAL</sequence>
<dbReference type="InterPro" id="IPR029069">
    <property type="entry name" value="HotDog_dom_sf"/>
</dbReference>
<dbReference type="Proteomes" id="UP000622552">
    <property type="component" value="Unassembled WGS sequence"/>
</dbReference>
<gene>
    <name evidence="4" type="ORF">IW245_005662</name>
</gene>
<evidence type="ECO:0000256" key="1">
    <source>
        <dbReference type="ARBA" id="ARBA00008324"/>
    </source>
</evidence>
<dbReference type="EMBL" id="JADOUF010000001">
    <property type="protein sequence ID" value="MBG6139468.1"/>
    <property type="molecule type" value="Genomic_DNA"/>
</dbReference>
<evidence type="ECO:0000259" key="3">
    <source>
        <dbReference type="Pfam" id="PF03061"/>
    </source>
</evidence>
<evidence type="ECO:0000313" key="4">
    <source>
        <dbReference type="EMBL" id="MBG6139468.1"/>
    </source>
</evidence>
<evidence type="ECO:0000256" key="2">
    <source>
        <dbReference type="ARBA" id="ARBA00022801"/>
    </source>
</evidence>
<keyword evidence="2" id="KW-0378">Hydrolase</keyword>
<name>A0A8J7GWQ7_9ACTN</name>
<comment type="similarity">
    <text evidence="1">Belongs to the thioesterase PaaI family.</text>
</comment>
<dbReference type="GO" id="GO:0005829">
    <property type="term" value="C:cytosol"/>
    <property type="evidence" value="ECO:0007669"/>
    <property type="project" value="TreeGrafter"/>
</dbReference>
<dbReference type="RefSeq" id="WP_197006121.1">
    <property type="nucleotide sequence ID" value="NZ_BONS01000008.1"/>
</dbReference>
<dbReference type="InterPro" id="IPR006683">
    <property type="entry name" value="Thioestr_dom"/>
</dbReference>
<dbReference type="SUPFAM" id="SSF54637">
    <property type="entry name" value="Thioesterase/thiol ester dehydrase-isomerase"/>
    <property type="match status" value="1"/>
</dbReference>
<evidence type="ECO:0000313" key="5">
    <source>
        <dbReference type="Proteomes" id="UP000622552"/>
    </source>
</evidence>
<dbReference type="NCBIfam" id="TIGR00369">
    <property type="entry name" value="unchar_dom_1"/>
    <property type="match status" value="1"/>
</dbReference>
<dbReference type="AlphaFoldDB" id="A0A8J7GWQ7"/>
<dbReference type="PANTHER" id="PTHR43240">
    <property type="entry name" value="1,4-DIHYDROXY-2-NAPHTHOYL-COA THIOESTERASE 1"/>
    <property type="match status" value="1"/>
</dbReference>
<dbReference type="Gene3D" id="3.10.129.10">
    <property type="entry name" value="Hotdog Thioesterase"/>
    <property type="match status" value="1"/>
</dbReference>
<keyword evidence="5" id="KW-1185">Reference proteome</keyword>
<comment type="caution">
    <text evidence="4">The sequence shown here is derived from an EMBL/GenBank/DDBJ whole genome shotgun (WGS) entry which is preliminary data.</text>
</comment>
<proteinExistence type="inferred from homology"/>
<dbReference type="CDD" id="cd03443">
    <property type="entry name" value="PaaI_thioesterase"/>
    <property type="match status" value="1"/>
</dbReference>
<organism evidence="4 5">
    <name type="scientific">Longispora fulva</name>
    <dbReference type="NCBI Taxonomy" id="619741"/>
    <lineage>
        <taxon>Bacteria</taxon>
        <taxon>Bacillati</taxon>
        <taxon>Actinomycetota</taxon>
        <taxon>Actinomycetes</taxon>
        <taxon>Micromonosporales</taxon>
        <taxon>Micromonosporaceae</taxon>
        <taxon>Longispora</taxon>
    </lineage>
</organism>
<dbReference type="GO" id="GO:0061522">
    <property type="term" value="F:1,4-dihydroxy-2-naphthoyl-CoA thioesterase activity"/>
    <property type="evidence" value="ECO:0007669"/>
    <property type="project" value="TreeGrafter"/>
</dbReference>
<dbReference type="Pfam" id="PF03061">
    <property type="entry name" value="4HBT"/>
    <property type="match status" value="1"/>
</dbReference>
<reference evidence="4" key="1">
    <citation type="submission" date="2020-11" db="EMBL/GenBank/DDBJ databases">
        <title>Sequencing the genomes of 1000 actinobacteria strains.</title>
        <authorList>
            <person name="Klenk H.-P."/>
        </authorList>
    </citation>
    <scope>NUCLEOTIDE SEQUENCE</scope>
    <source>
        <strain evidence="4">DSM 45356</strain>
    </source>
</reference>
<dbReference type="PANTHER" id="PTHR43240:SF5">
    <property type="entry name" value="1,4-DIHYDROXY-2-NAPHTHOYL-COA THIOESTERASE 1"/>
    <property type="match status" value="1"/>
</dbReference>
<dbReference type="InterPro" id="IPR003736">
    <property type="entry name" value="PAAI_dom"/>
</dbReference>